<gene>
    <name evidence="2" type="ORF">SAMN05421874_11174</name>
</gene>
<dbReference type="Proteomes" id="UP000198683">
    <property type="component" value="Unassembled WGS sequence"/>
</dbReference>
<dbReference type="AlphaFoldDB" id="A0A1G9EPS4"/>
<evidence type="ECO:0000256" key="1">
    <source>
        <dbReference type="SAM" id="MobiDB-lite"/>
    </source>
</evidence>
<organism evidence="2 3">
    <name type="scientific">Nonomuraea maritima</name>
    <dbReference type="NCBI Taxonomy" id="683260"/>
    <lineage>
        <taxon>Bacteria</taxon>
        <taxon>Bacillati</taxon>
        <taxon>Actinomycetota</taxon>
        <taxon>Actinomycetes</taxon>
        <taxon>Streptosporangiales</taxon>
        <taxon>Streptosporangiaceae</taxon>
        <taxon>Nonomuraea</taxon>
    </lineage>
</organism>
<proteinExistence type="predicted"/>
<feature type="region of interest" description="Disordered" evidence="1">
    <location>
        <begin position="27"/>
        <end position="59"/>
    </location>
</feature>
<name>A0A1G9EPS4_9ACTN</name>
<sequence>MVPDIDTKPPPLVTIHVKLVPKRDLRAKPRTGLPSKCMGGLDTGRHPPGAPPAEAGQPKGFHSMQEFISTAGDLAGLLALISSIPNTVLALRRLTAPRHRDNHDN</sequence>
<dbReference type="EMBL" id="FNFB01000011">
    <property type="protein sequence ID" value="SDK78041.1"/>
    <property type="molecule type" value="Genomic_DNA"/>
</dbReference>
<accession>A0A1G9EPS4</accession>
<evidence type="ECO:0000313" key="2">
    <source>
        <dbReference type="EMBL" id="SDK78041.1"/>
    </source>
</evidence>
<evidence type="ECO:0000313" key="3">
    <source>
        <dbReference type="Proteomes" id="UP000198683"/>
    </source>
</evidence>
<keyword evidence="3" id="KW-1185">Reference proteome</keyword>
<dbReference type="STRING" id="683260.SAMN05421874_11174"/>
<reference evidence="2 3" key="1">
    <citation type="submission" date="2016-10" db="EMBL/GenBank/DDBJ databases">
        <authorList>
            <person name="de Groot N.N."/>
        </authorList>
    </citation>
    <scope>NUCLEOTIDE SEQUENCE [LARGE SCALE GENOMIC DNA]</scope>
    <source>
        <strain evidence="2 3">CGMCC 4.5681</strain>
    </source>
</reference>
<protein>
    <submittedName>
        <fullName evidence="2">Uncharacterized protein</fullName>
    </submittedName>
</protein>